<dbReference type="EMBL" id="CAJJDN010000039">
    <property type="protein sequence ID" value="CAD8079861.1"/>
    <property type="molecule type" value="Genomic_DNA"/>
</dbReference>
<sequence length="213" mass="25714">MQFNYFETKSFLSKYQTELNIEFQTISIMEKEYIHYSLNQLQYNFIQIKIFIKFIMIFSYINNEISFEKIKKIYQEFPLNYSSNLKRFWELKQRIITKTLDKQQIIQQSKLMKIRLIISQILNYCNLQLNISMNILNLKVVEQLVKVETTDIKALQIIINIAIINFEEVKYNLDLCNKGIKLFKRYLVYPKRVVREAVQEEINKLCIVFCQGL</sequence>
<proteinExistence type="predicted"/>
<keyword evidence="2" id="KW-1185">Reference proteome</keyword>
<organism evidence="1 2">
    <name type="scientific">Paramecium sonneborni</name>
    <dbReference type="NCBI Taxonomy" id="65129"/>
    <lineage>
        <taxon>Eukaryota</taxon>
        <taxon>Sar</taxon>
        <taxon>Alveolata</taxon>
        <taxon>Ciliophora</taxon>
        <taxon>Intramacronucleata</taxon>
        <taxon>Oligohymenophorea</taxon>
        <taxon>Peniculida</taxon>
        <taxon>Parameciidae</taxon>
        <taxon>Paramecium</taxon>
    </lineage>
</organism>
<comment type="caution">
    <text evidence="1">The sequence shown here is derived from an EMBL/GenBank/DDBJ whole genome shotgun (WGS) entry which is preliminary data.</text>
</comment>
<accession>A0A8S1MN53</accession>
<reference evidence="1" key="1">
    <citation type="submission" date="2021-01" db="EMBL/GenBank/DDBJ databases">
        <authorList>
            <consortium name="Genoscope - CEA"/>
            <person name="William W."/>
        </authorList>
    </citation>
    <scope>NUCLEOTIDE SEQUENCE</scope>
</reference>
<protein>
    <submittedName>
        <fullName evidence="1">Uncharacterized protein</fullName>
    </submittedName>
</protein>
<name>A0A8S1MN53_9CILI</name>
<dbReference type="Proteomes" id="UP000692954">
    <property type="component" value="Unassembled WGS sequence"/>
</dbReference>
<gene>
    <name evidence="1" type="ORF">PSON_ATCC_30995.1.T0390326</name>
</gene>
<dbReference type="AlphaFoldDB" id="A0A8S1MN53"/>
<evidence type="ECO:0000313" key="2">
    <source>
        <dbReference type="Proteomes" id="UP000692954"/>
    </source>
</evidence>
<evidence type="ECO:0000313" key="1">
    <source>
        <dbReference type="EMBL" id="CAD8079861.1"/>
    </source>
</evidence>